<evidence type="ECO:0000256" key="8">
    <source>
        <dbReference type="ARBA" id="ARBA00023136"/>
    </source>
</evidence>
<evidence type="ECO:0000259" key="10">
    <source>
        <dbReference type="PROSITE" id="PS50893"/>
    </source>
</evidence>
<dbReference type="PROSITE" id="PS00211">
    <property type="entry name" value="ABC_TRANSPORTER_1"/>
    <property type="match status" value="1"/>
</dbReference>
<dbReference type="PANTHER" id="PTHR24223:SF443">
    <property type="entry name" value="MULTIDRUG-RESISTANCE LIKE PROTEIN 1, ISOFORM I"/>
    <property type="match status" value="1"/>
</dbReference>
<dbReference type="InterPro" id="IPR050173">
    <property type="entry name" value="ABC_transporter_C-like"/>
</dbReference>
<dbReference type="Gene3D" id="3.40.50.300">
    <property type="entry name" value="P-loop containing nucleotide triphosphate hydrolases"/>
    <property type="match status" value="1"/>
</dbReference>
<evidence type="ECO:0000256" key="6">
    <source>
        <dbReference type="ARBA" id="ARBA00022840"/>
    </source>
</evidence>
<keyword evidence="6" id="KW-0067">ATP-binding</keyword>
<dbReference type="Pfam" id="PF00005">
    <property type="entry name" value="ABC_tran"/>
    <property type="match status" value="1"/>
</dbReference>
<evidence type="ECO:0000313" key="12">
    <source>
        <dbReference type="Proteomes" id="UP000887540"/>
    </source>
</evidence>
<dbReference type="InterPro" id="IPR036640">
    <property type="entry name" value="ABC1_TM_sf"/>
</dbReference>
<accession>A0A914CYF4</accession>
<proteinExistence type="predicted"/>
<feature type="transmembrane region" description="Helical" evidence="9">
    <location>
        <begin position="211"/>
        <end position="240"/>
    </location>
</feature>
<comment type="subcellular location">
    <subcellularLocation>
        <location evidence="1">Endomembrane system</location>
        <topology evidence="1">Multi-pass membrane protein</topology>
    </subcellularLocation>
</comment>
<evidence type="ECO:0000256" key="4">
    <source>
        <dbReference type="ARBA" id="ARBA00022737"/>
    </source>
</evidence>
<feature type="transmembrane region" description="Helical" evidence="9">
    <location>
        <begin position="70"/>
        <end position="91"/>
    </location>
</feature>
<evidence type="ECO:0000259" key="11">
    <source>
        <dbReference type="PROSITE" id="PS50929"/>
    </source>
</evidence>
<dbReference type="GO" id="GO:0016887">
    <property type="term" value="F:ATP hydrolysis activity"/>
    <property type="evidence" value="ECO:0007669"/>
    <property type="project" value="InterPro"/>
</dbReference>
<keyword evidence="3 9" id="KW-0812">Transmembrane</keyword>
<feature type="transmembrane region" description="Helical" evidence="9">
    <location>
        <begin position="43"/>
        <end position="63"/>
    </location>
</feature>
<feature type="domain" description="ABC transporter" evidence="10">
    <location>
        <begin position="246"/>
        <end position="488"/>
    </location>
</feature>
<dbReference type="Pfam" id="PF00664">
    <property type="entry name" value="ABC_membrane"/>
    <property type="match status" value="2"/>
</dbReference>
<dbReference type="Proteomes" id="UP000887540">
    <property type="component" value="Unplaced"/>
</dbReference>
<feature type="transmembrane region" description="Helical" evidence="9">
    <location>
        <begin position="97"/>
        <end position="118"/>
    </location>
</feature>
<keyword evidence="4" id="KW-0677">Repeat</keyword>
<name>A0A914CYF4_9BILA</name>
<dbReference type="GO" id="GO:0140359">
    <property type="term" value="F:ABC-type transporter activity"/>
    <property type="evidence" value="ECO:0007669"/>
    <property type="project" value="InterPro"/>
</dbReference>
<evidence type="ECO:0000256" key="9">
    <source>
        <dbReference type="SAM" id="Phobius"/>
    </source>
</evidence>
<feature type="domain" description="ABC transmembrane type-1" evidence="11">
    <location>
        <begin position="447"/>
        <end position="602"/>
    </location>
</feature>
<evidence type="ECO:0000256" key="3">
    <source>
        <dbReference type="ARBA" id="ARBA00022692"/>
    </source>
</evidence>
<feature type="transmembrane region" description="Helical" evidence="9">
    <location>
        <begin position="487"/>
        <end position="513"/>
    </location>
</feature>
<keyword evidence="12" id="KW-1185">Reference proteome</keyword>
<dbReference type="PROSITE" id="PS50929">
    <property type="entry name" value="ABC_TM1F"/>
    <property type="match status" value="2"/>
</dbReference>
<feature type="transmembrane region" description="Helical" evidence="9">
    <location>
        <begin position="252"/>
        <end position="277"/>
    </location>
</feature>
<keyword evidence="5" id="KW-0547">Nucleotide-binding</keyword>
<dbReference type="GO" id="GO:0016020">
    <property type="term" value="C:membrane"/>
    <property type="evidence" value="ECO:0007669"/>
    <property type="project" value="InterPro"/>
</dbReference>
<evidence type="ECO:0000256" key="1">
    <source>
        <dbReference type="ARBA" id="ARBA00004127"/>
    </source>
</evidence>
<dbReference type="FunFam" id="3.40.50.300:FF:003872">
    <property type="entry name" value="Multidrug resistance associated protein, putative"/>
    <property type="match status" value="1"/>
</dbReference>
<reference evidence="13" key="1">
    <citation type="submission" date="2022-11" db="UniProtKB">
        <authorList>
            <consortium name="WormBaseParasite"/>
        </authorList>
    </citation>
    <scope>IDENTIFICATION</scope>
</reference>
<organism evidence="12 13">
    <name type="scientific">Acrobeloides nanus</name>
    <dbReference type="NCBI Taxonomy" id="290746"/>
    <lineage>
        <taxon>Eukaryota</taxon>
        <taxon>Metazoa</taxon>
        <taxon>Ecdysozoa</taxon>
        <taxon>Nematoda</taxon>
        <taxon>Chromadorea</taxon>
        <taxon>Rhabditida</taxon>
        <taxon>Tylenchina</taxon>
        <taxon>Cephalobomorpha</taxon>
        <taxon>Cephaloboidea</taxon>
        <taxon>Cephalobidae</taxon>
        <taxon>Acrobeloides</taxon>
    </lineage>
</organism>
<dbReference type="SUPFAM" id="SSF90123">
    <property type="entry name" value="ABC transporter transmembrane region"/>
    <property type="match status" value="2"/>
</dbReference>
<keyword evidence="8 9" id="KW-0472">Membrane</keyword>
<dbReference type="PROSITE" id="PS50893">
    <property type="entry name" value="ABC_TRANSPORTER_2"/>
    <property type="match status" value="1"/>
</dbReference>
<dbReference type="CDD" id="cd18595">
    <property type="entry name" value="ABC_6TM_MRP1_2_3_6_D1_like"/>
    <property type="match status" value="1"/>
</dbReference>
<dbReference type="SUPFAM" id="SSF52540">
    <property type="entry name" value="P-loop containing nucleoside triphosphate hydrolases"/>
    <property type="match status" value="1"/>
</dbReference>
<dbReference type="WBParaSite" id="ACRNAN_scaffold1631.g27903.t1">
    <property type="protein sequence ID" value="ACRNAN_scaffold1631.g27903.t1"/>
    <property type="gene ID" value="ACRNAN_scaffold1631.g27903"/>
</dbReference>
<dbReference type="InterPro" id="IPR011527">
    <property type="entry name" value="ABC1_TM_dom"/>
</dbReference>
<feature type="transmembrane region" description="Helical" evidence="9">
    <location>
        <begin position="438"/>
        <end position="460"/>
    </location>
</feature>
<evidence type="ECO:0000313" key="13">
    <source>
        <dbReference type="WBParaSite" id="ACRNAN_scaffold1631.g27903.t1"/>
    </source>
</evidence>
<evidence type="ECO:0000256" key="2">
    <source>
        <dbReference type="ARBA" id="ARBA00022448"/>
    </source>
</evidence>
<dbReference type="InterPro" id="IPR027417">
    <property type="entry name" value="P-loop_NTPase"/>
</dbReference>
<protein>
    <submittedName>
        <fullName evidence="13">ABC transmembrane type-1 domain-containing protein</fullName>
    </submittedName>
</protein>
<keyword evidence="7 9" id="KW-1133">Transmembrane helix</keyword>
<dbReference type="PANTHER" id="PTHR24223">
    <property type="entry name" value="ATP-BINDING CASSETTE SUB-FAMILY C"/>
    <property type="match status" value="1"/>
</dbReference>
<evidence type="ECO:0000256" key="7">
    <source>
        <dbReference type="ARBA" id="ARBA00022989"/>
    </source>
</evidence>
<dbReference type="Gene3D" id="1.20.1560.10">
    <property type="entry name" value="ABC transporter type 1, transmembrane domain"/>
    <property type="match status" value="2"/>
</dbReference>
<dbReference type="InterPro" id="IPR017871">
    <property type="entry name" value="ABC_transporter-like_CS"/>
</dbReference>
<dbReference type="GO" id="GO:0012505">
    <property type="term" value="C:endomembrane system"/>
    <property type="evidence" value="ECO:0007669"/>
    <property type="project" value="UniProtKB-SubCell"/>
</dbReference>
<feature type="transmembrane region" description="Helical" evidence="9">
    <location>
        <begin position="573"/>
        <end position="598"/>
    </location>
</feature>
<dbReference type="InterPro" id="IPR003439">
    <property type="entry name" value="ABC_transporter-like_ATP-bd"/>
</dbReference>
<feature type="domain" description="ABC transmembrane type-1" evidence="11">
    <location>
        <begin position="43"/>
        <end position="278"/>
    </location>
</feature>
<dbReference type="AlphaFoldDB" id="A0A914CYF4"/>
<sequence length="602" mass="67938">MHDHPEIEETSKKKEKEKPAPSVLWPLFQTFKWPFLGHAVYKLIFDLLLFISPQLLSALISFMQDKTKPLWMGVAIAAMMFVIVLVQSMILHQYYHAMFRLGMYIRSVLTSMVYKKALVLSNKSRKNRTVGEIINLMSVDIQRLQDSTFFVNSFWSSPLQTEQMKYKDERIKLMSDVLNGIKILKLYAWEASIQKQILNIRKKELKVLKKLAYLQSVMTLMWTCAPFLVAVSTFSVYVTIDPENNVLTPQITFVALSLFNILRFPLAVFGTVFGMTIQLQVSNKRMKTFLAEEEIEEMPSDETALEGEMHRNDGYVSLRGRVAYVPQQAWIQNLSLKSNILFNQEFNEKLYKKVLEACSLAQDLESLPAGDATEIGEKGINLSGGQKQRVSLARALYSDSDIYLLDDSLAAVDAHVGKSIFENVIFYMAYIRAIGFKIAVTFLLVDIMGSSMGICGNLWLANWSDHAKEIQMRNETDSSETRFRLGVYAALGLGQVLFVTSAAIIMALGMVYASSILHENMLSNILRSPMSFFDVTPIGRILNRFSKDVDGVDTAIPRSLISFVQTAIASIEILLVIAWATPASLFAIGPLIFIYLAVLVGF</sequence>
<evidence type="ECO:0000256" key="5">
    <source>
        <dbReference type="ARBA" id="ARBA00022741"/>
    </source>
</evidence>
<dbReference type="GO" id="GO:0005524">
    <property type="term" value="F:ATP binding"/>
    <property type="evidence" value="ECO:0007669"/>
    <property type="project" value="UniProtKB-KW"/>
</dbReference>
<keyword evidence="2" id="KW-0813">Transport</keyword>